<evidence type="ECO:0000313" key="3">
    <source>
        <dbReference type="Proteomes" id="UP001237642"/>
    </source>
</evidence>
<comment type="caution">
    <text evidence="2">The sequence shown here is derived from an EMBL/GenBank/DDBJ whole genome shotgun (WGS) entry which is preliminary data.</text>
</comment>
<reference evidence="2" key="2">
    <citation type="submission" date="2023-05" db="EMBL/GenBank/DDBJ databases">
        <authorList>
            <person name="Schelkunov M.I."/>
        </authorList>
    </citation>
    <scope>NUCLEOTIDE SEQUENCE</scope>
    <source>
        <strain evidence="2">Hsosn_3</strain>
        <tissue evidence="2">Leaf</tissue>
    </source>
</reference>
<dbReference type="AlphaFoldDB" id="A0AAD8GTH2"/>
<dbReference type="InterPro" id="IPR004252">
    <property type="entry name" value="Probable_transposase_24"/>
</dbReference>
<organism evidence="2 3">
    <name type="scientific">Heracleum sosnowskyi</name>
    <dbReference type="NCBI Taxonomy" id="360622"/>
    <lineage>
        <taxon>Eukaryota</taxon>
        <taxon>Viridiplantae</taxon>
        <taxon>Streptophyta</taxon>
        <taxon>Embryophyta</taxon>
        <taxon>Tracheophyta</taxon>
        <taxon>Spermatophyta</taxon>
        <taxon>Magnoliopsida</taxon>
        <taxon>eudicotyledons</taxon>
        <taxon>Gunneridae</taxon>
        <taxon>Pentapetalae</taxon>
        <taxon>asterids</taxon>
        <taxon>campanulids</taxon>
        <taxon>Apiales</taxon>
        <taxon>Apiaceae</taxon>
        <taxon>Apioideae</taxon>
        <taxon>apioid superclade</taxon>
        <taxon>Tordylieae</taxon>
        <taxon>Tordyliinae</taxon>
        <taxon>Heracleum</taxon>
    </lineage>
</organism>
<feature type="compositionally biased region" description="Pro residues" evidence="1">
    <location>
        <begin position="54"/>
        <end position="81"/>
    </location>
</feature>
<feature type="region of interest" description="Disordered" evidence="1">
    <location>
        <begin position="490"/>
        <end position="536"/>
    </location>
</feature>
<feature type="compositionally biased region" description="Low complexity" evidence="1">
    <location>
        <begin position="27"/>
        <end position="37"/>
    </location>
</feature>
<sequence length="536" mass="58924">MATRKQKGKGKGKVTASRESTNGGAGSSTRARGAGSSRAGGAGSSTRARVRTPSPSPPGSPATPPGSPASPPSTPPSPSSPRDPNRHTMTVAEERAWMGRKPRSNSMGKFGEKRPTKPTRVDIHGGRIFDDTAKKTLLAIMRDQWPVGLFTYTDIAAKNPRWMDDVLTEFGYFYKHLRGQSRFEATYSIEEHVKRTCKRMMNEEKDRLKKKMKETGLPASDLRPSYLHPILWDQLVKYWNTDAHKHKSEVGANNRKKVSTLHSAGAKSFEAIEMEMTKANKGKRPRRLQVWERTHTTSASRKAKEGNNGANLVYTSPGALAIASRYSAILEREGVDLSLGSEFIEPLDWWLQATTDGAHRPKKNRLIGYPCVPASTLLPNLAHRYRERTIGGAGSSSSVPNQTSRIPDPLFVQVVRNAVTTAQTNPGHFQRELNTGELESLARNLIEVSDPASRGNFNTMFFQEVVNIVSTVMTDICNKYEEGTRAAIEEANREFTDGESSENDVSGDEDDDGARGEEDNGDDGGHGAEDHSDAEM</sequence>
<evidence type="ECO:0000313" key="2">
    <source>
        <dbReference type="EMBL" id="KAK1354980.1"/>
    </source>
</evidence>
<dbReference type="Proteomes" id="UP001237642">
    <property type="component" value="Unassembled WGS sequence"/>
</dbReference>
<evidence type="ECO:0000256" key="1">
    <source>
        <dbReference type="SAM" id="MobiDB-lite"/>
    </source>
</evidence>
<feature type="compositionally biased region" description="Acidic residues" evidence="1">
    <location>
        <begin position="497"/>
        <end position="512"/>
    </location>
</feature>
<proteinExistence type="predicted"/>
<feature type="compositionally biased region" description="Basic and acidic residues" evidence="1">
    <location>
        <begin position="513"/>
        <end position="536"/>
    </location>
</feature>
<feature type="compositionally biased region" description="Basic residues" evidence="1">
    <location>
        <begin position="1"/>
        <end position="12"/>
    </location>
</feature>
<feature type="region of interest" description="Disordered" evidence="1">
    <location>
        <begin position="1"/>
        <end position="124"/>
    </location>
</feature>
<feature type="compositionally biased region" description="Basic and acidic residues" evidence="1">
    <location>
        <begin position="110"/>
        <end position="124"/>
    </location>
</feature>
<evidence type="ECO:0008006" key="4">
    <source>
        <dbReference type="Google" id="ProtNLM"/>
    </source>
</evidence>
<gene>
    <name evidence="2" type="ORF">POM88_048236</name>
</gene>
<protein>
    <recommendedName>
        <fullName evidence="4">Transposase</fullName>
    </recommendedName>
</protein>
<dbReference type="EMBL" id="JAUIZM010000011">
    <property type="protein sequence ID" value="KAK1354980.1"/>
    <property type="molecule type" value="Genomic_DNA"/>
</dbReference>
<dbReference type="Pfam" id="PF03004">
    <property type="entry name" value="Transposase_24"/>
    <property type="match status" value="1"/>
</dbReference>
<name>A0AAD8GTH2_9APIA</name>
<accession>A0AAD8GTH2</accession>
<keyword evidence="3" id="KW-1185">Reference proteome</keyword>
<reference evidence="2" key="1">
    <citation type="submission" date="2023-02" db="EMBL/GenBank/DDBJ databases">
        <title>Genome of toxic invasive species Heracleum sosnowskyi carries increased number of genes despite the absence of recent whole-genome duplications.</title>
        <authorList>
            <person name="Schelkunov M."/>
            <person name="Shtratnikova V."/>
            <person name="Makarenko M."/>
            <person name="Klepikova A."/>
            <person name="Omelchenko D."/>
            <person name="Novikova G."/>
            <person name="Obukhova E."/>
            <person name="Bogdanov V."/>
            <person name="Penin A."/>
            <person name="Logacheva M."/>
        </authorList>
    </citation>
    <scope>NUCLEOTIDE SEQUENCE</scope>
    <source>
        <strain evidence="2">Hsosn_3</strain>
        <tissue evidence="2">Leaf</tissue>
    </source>
</reference>